<feature type="domain" description="Gene product 88" evidence="1">
    <location>
        <begin position="12"/>
        <end position="152"/>
    </location>
</feature>
<evidence type="ECO:0000313" key="2">
    <source>
        <dbReference type="EMBL" id="SVE00171.1"/>
    </source>
</evidence>
<dbReference type="InterPro" id="IPR020290">
    <property type="entry name" value="Gp88"/>
</dbReference>
<proteinExistence type="predicted"/>
<name>A0A382ZXJ6_9ZZZZ</name>
<sequence length="199" mass="22588">MYKYEAEKITGGLSAPGKMPEGSYNLPATACQTGSKLRKIKGTPCYKCYAFKGRYNFPDVKAALDRRLKSLNHPQWVEAMTTLVKKKKHFRWHDSGDLQSVDHLKKIYEVCNNTPGTMHWLPTQERQYLPLPGSTYPDNLVIRLSNSKNNTTPGKAWTHWSTVVDKGFHSCPAKSQGNVCGTCRACWSRDVKHVTYPKH</sequence>
<protein>
    <recommendedName>
        <fullName evidence="1">Gene product 88 domain-containing protein</fullName>
    </recommendedName>
</protein>
<dbReference type="AlphaFoldDB" id="A0A382ZXJ6"/>
<reference evidence="2" key="1">
    <citation type="submission" date="2018-05" db="EMBL/GenBank/DDBJ databases">
        <authorList>
            <person name="Lanie J.A."/>
            <person name="Ng W.-L."/>
            <person name="Kazmierczak K.M."/>
            <person name="Andrzejewski T.M."/>
            <person name="Davidsen T.M."/>
            <person name="Wayne K.J."/>
            <person name="Tettelin H."/>
            <person name="Glass J.I."/>
            <person name="Rusch D."/>
            <person name="Podicherti R."/>
            <person name="Tsui H.-C.T."/>
            <person name="Winkler M.E."/>
        </authorList>
    </citation>
    <scope>NUCLEOTIDE SEQUENCE</scope>
</reference>
<evidence type="ECO:0000259" key="1">
    <source>
        <dbReference type="Pfam" id="PF17338"/>
    </source>
</evidence>
<organism evidence="2">
    <name type="scientific">marine metagenome</name>
    <dbReference type="NCBI Taxonomy" id="408172"/>
    <lineage>
        <taxon>unclassified sequences</taxon>
        <taxon>metagenomes</taxon>
        <taxon>ecological metagenomes</taxon>
    </lineage>
</organism>
<dbReference type="EMBL" id="UINC01187445">
    <property type="protein sequence ID" value="SVE00171.1"/>
    <property type="molecule type" value="Genomic_DNA"/>
</dbReference>
<accession>A0A382ZXJ6</accession>
<gene>
    <name evidence="2" type="ORF">METZ01_LOCUS453025</name>
</gene>
<dbReference type="Pfam" id="PF17338">
    <property type="entry name" value="GP88"/>
    <property type="match status" value="1"/>
</dbReference>